<organism evidence="2 3">
    <name type="scientific">Lactococcus nasutitermitis</name>
    <dbReference type="NCBI Taxonomy" id="1652957"/>
    <lineage>
        <taxon>Bacteria</taxon>
        <taxon>Bacillati</taxon>
        <taxon>Bacillota</taxon>
        <taxon>Bacilli</taxon>
        <taxon>Lactobacillales</taxon>
        <taxon>Streptococcaceae</taxon>
        <taxon>Lactococcus</taxon>
    </lineage>
</organism>
<protein>
    <submittedName>
        <fullName evidence="2">Helix-turn-helix domain-containing protein</fullName>
    </submittedName>
</protein>
<reference evidence="3" key="1">
    <citation type="journal article" date="2019" name="Int. J. Syst. Evol. Microbiol.">
        <title>The Global Catalogue of Microorganisms (GCM) 10K type strain sequencing project: providing services to taxonomists for standard genome sequencing and annotation.</title>
        <authorList>
            <consortium name="The Broad Institute Genomics Platform"/>
            <consortium name="The Broad Institute Genome Sequencing Center for Infectious Disease"/>
            <person name="Wu L."/>
            <person name="Ma J."/>
        </authorList>
    </citation>
    <scope>NUCLEOTIDE SEQUENCE [LARGE SCALE GENOMIC DNA]</scope>
    <source>
        <strain evidence="3">CCUG 63287</strain>
    </source>
</reference>
<dbReference type="Pfam" id="PF21259">
    <property type="entry name" value="Rgg_C"/>
    <property type="match status" value="1"/>
</dbReference>
<accession>A0ABV9JFE1</accession>
<keyword evidence="3" id="KW-1185">Reference proteome</keyword>
<dbReference type="InterPro" id="IPR010057">
    <property type="entry name" value="Transcription_activator_Rgg_C"/>
</dbReference>
<evidence type="ECO:0000313" key="3">
    <source>
        <dbReference type="Proteomes" id="UP001595987"/>
    </source>
</evidence>
<dbReference type="PROSITE" id="PS50943">
    <property type="entry name" value="HTH_CROC1"/>
    <property type="match status" value="1"/>
</dbReference>
<dbReference type="EMBL" id="JBHSGD010000008">
    <property type="protein sequence ID" value="MFC4653223.1"/>
    <property type="molecule type" value="Genomic_DNA"/>
</dbReference>
<name>A0ABV9JFE1_9LACT</name>
<dbReference type="InterPro" id="IPR001387">
    <property type="entry name" value="Cro/C1-type_HTH"/>
</dbReference>
<dbReference type="CDD" id="cd00093">
    <property type="entry name" value="HTH_XRE"/>
    <property type="match status" value="1"/>
</dbReference>
<dbReference type="Proteomes" id="UP001595987">
    <property type="component" value="Unassembled WGS sequence"/>
</dbReference>
<dbReference type="Pfam" id="PF01381">
    <property type="entry name" value="HTH_3"/>
    <property type="match status" value="1"/>
</dbReference>
<dbReference type="RefSeq" id="WP_213536403.1">
    <property type="nucleotide sequence ID" value="NZ_BOVQ01000006.1"/>
</dbReference>
<dbReference type="InterPro" id="IPR053163">
    <property type="entry name" value="HTH-type_regulator_Rgg"/>
</dbReference>
<dbReference type="InterPro" id="IPR010982">
    <property type="entry name" value="Lambda_DNA-bd_dom_sf"/>
</dbReference>
<dbReference type="PANTHER" id="PTHR37038">
    <property type="entry name" value="TRANSCRIPTIONAL REGULATOR-RELATED"/>
    <property type="match status" value="1"/>
</dbReference>
<feature type="domain" description="HTH cro/C1-type" evidence="1">
    <location>
        <begin position="10"/>
        <end position="63"/>
    </location>
</feature>
<dbReference type="SMART" id="SM00530">
    <property type="entry name" value="HTH_XRE"/>
    <property type="match status" value="1"/>
</dbReference>
<evidence type="ECO:0000313" key="2">
    <source>
        <dbReference type="EMBL" id="MFC4653223.1"/>
    </source>
</evidence>
<dbReference type="Gene3D" id="1.10.260.40">
    <property type="entry name" value="lambda repressor-like DNA-binding domains"/>
    <property type="match status" value="1"/>
</dbReference>
<dbReference type="SUPFAM" id="SSF47413">
    <property type="entry name" value="lambda repressor-like DNA-binding domains"/>
    <property type="match status" value="1"/>
</dbReference>
<proteinExistence type="predicted"/>
<evidence type="ECO:0000259" key="1">
    <source>
        <dbReference type="PROSITE" id="PS50943"/>
    </source>
</evidence>
<dbReference type="NCBIfam" id="TIGR01716">
    <property type="entry name" value="RGG_Cterm"/>
    <property type="match status" value="1"/>
</dbReference>
<comment type="caution">
    <text evidence="2">The sequence shown here is derived from an EMBL/GenBank/DDBJ whole genome shotgun (WGS) entry which is preliminary data.</text>
</comment>
<sequence>MSFARYGEKFRFLREQKGLPLSYFQKLGIDKTDLSRFERGKTMMSLERVDMMLQEMNVSLGEFDLILNDFVPDFQEEFLNEIEEANFKFDKKKLEALYQEARNSGYILLALAAKSNVDDLEKVETEQVLLYLKKIKEWGYFEICLFFCILNSLTTSEILELMDDFDEKSENYYDILKYRRKILQAFYRGVYLLVSRGERDKAKQVLQIIEQKKLVTTDLYTATLKRLSIGIFDYFFIHQGNGRVEIETALNVFSFLDREVLVQYYRRKCENIGVVFL</sequence>
<gene>
    <name evidence="2" type="ORF">ACFO26_09935</name>
</gene>